<feature type="domain" description="Tetrapyrrole methylase" evidence="1">
    <location>
        <begin position="3"/>
        <end position="206"/>
    </location>
</feature>
<gene>
    <name evidence="3" type="primary">mazG</name>
    <name evidence="3" type="ORF">QYB95_17635</name>
</gene>
<dbReference type="InterPro" id="IPR048015">
    <property type="entry name" value="NTP-PPase_MazG-like_N"/>
</dbReference>
<evidence type="ECO:0000313" key="4">
    <source>
        <dbReference type="Proteomes" id="UP001172743"/>
    </source>
</evidence>
<dbReference type="GO" id="GO:0047429">
    <property type="term" value="F:nucleoside triphosphate diphosphatase activity"/>
    <property type="evidence" value="ECO:0007669"/>
    <property type="project" value="UniProtKB-EC"/>
</dbReference>
<dbReference type="EMBL" id="JAUHTQ010000020">
    <property type="protein sequence ID" value="MDN4495375.1"/>
    <property type="molecule type" value="Genomic_DNA"/>
</dbReference>
<comment type="caution">
    <text evidence="3">The sequence shown here is derived from an EMBL/GenBank/DDBJ whole genome shotgun (WGS) entry which is preliminary data.</text>
</comment>
<dbReference type="InterPro" id="IPR004518">
    <property type="entry name" value="MazG-like_dom"/>
</dbReference>
<dbReference type="InterPro" id="IPR035996">
    <property type="entry name" value="4pyrrol_Methylase_sf"/>
</dbReference>
<dbReference type="InterPro" id="IPR035013">
    <property type="entry name" value="YabN_N"/>
</dbReference>
<dbReference type="NCBIfam" id="TIGR00444">
    <property type="entry name" value="mazG"/>
    <property type="match status" value="1"/>
</dbReference>
<dbReference type="NCBIfam" id="NF007113">
    <property type="entry name" value="PRK09562.1"/>
    <property type="match status" value="1"/>
</dbReference>
<dbReference type="PANTHER" id="PTHR30522">
    <property type="entry name" value="NUCLEOSIDE TRIPHOSPHATE PYROPHOSPHOHYDROLASE"/>
    <property type="match status" value="1"/>
</dbReference>
<dbReference type="CDD" id="cd11723">
    <property type="entry name" value="YabN_N_like"/>
    <property type="match status" value="1"/>
</dbReference>
<keyword evidence="4" id="KW-1185">Reference proteome</keyword>
<name>A0ABT8GVD7_9BACL</name>
<dbReference type="Pfam" id="PF00590">
    <property type="entry name" value="TP_methylase"/>
    <property type="match status" value="1"/>
</dbReference>
<reference evidence="3" key="1">
    <citation type="submission" date="2023-07" db="EMBL/GenBank/DDBJ databases">
        <title>Ureibacillus sp. isolated from freshwater well.</title>
        <authorList>
            <person name="Kirdat K."/>
            <person name="Bhatt A."/>
            <person name="Teware R."/>
            <person name="Bhavsar Y."/>
            <person name="Yadav A."/>
        </authorList>
    </citation>
    <scope>NUCLEOTIDE SEQUENCE</scope>
    <source>
        <strain evidence="3">BA0131</strain>
    </source>
</reference>
<dbReference type="InterPro" id="IPR024180">
    <property type="entry name" value="Tetrapyrrole_Mease/MazG_pred"/>
</dbReference>
<evidence type="ECO:0000259" key="2">
    <source>
        <dbReference type="Pfam" id="PF03819"/>
    </source>
</evidence>
<organism evidence="3 4">
    <name type="scientific">Ureibacillus aquaedulcis</name>
    <dbReference type="NCBI Taxonomy" id="3058421"/>
    <lineage>
        <taxon>Bacteria</taxon>
        <taxon>Bacillati</taxon>
        <taxon>Bacillota</taxon>
        <taxon>Bacilli</taxon>
        <taxon>Bacillales</taxon>
        <taxon>Caryophanaceae</taxon>
        <taxon>Ureibacillus</taxon>
    </lineage>
</organism>
<feature type="domain" description="NTP pyrophosphohydrolase MazG-like" evidence="2">
    <location>
        <begin position="395"/>
        <end position="450"/>
    </location>
</feature>
<dbReference type="SUPFAM" id="SSF101386">
    <property type="entry name" value="all-alpha NTP pyrophosphatases"/>
    <property type="match status" value="2"/>
</dbReference>
<dbReference type="Pfam" id="PF03819">
    <property type="entry name" value="MazG"/>
    <property type="match status" value="2"/>
</dbReference>
<dbReference type="CDD" id="cd11529">
    <property type="entry name" value="NTP-PPase_MazG_Cterm"/>
    <property type="match status" value="1"/>
</dbReference>
<dbReference type="Gene3D" id="3.40.1010.10">
    <property type="entry name" value="Cobalt-precorrin-4 Transmethylase, Domain 1"/>
    <property type="match status" value="1"/>
</dbReference>
<protein>
    <submittedName>
        <fullName evidence="3">Nucleoside triphosphate pyrophosphohydrolase</fullName>
        <ecNumber evidence="3">3.6.1.9</ecNumber>
    </submittedName>
</protein>
<proteinExistence type="predicted"/>
<keyword evidence="3" id="KW-0378">Hydrolase</keyword>
<dbReference type="PIRSF" id="PIRSF002845">
    <property type="entry name" value="Ttrprl_mtas_MazG"/>
    <property type="match status" value="1"/>
</dbReference>
<evidence type="ECO:0000259" key="1">
    <source>
        <dbReference type="Pfam" id="PF00590"/>
    </source>
</evidence>
<dbReference type="Gene3D" id="1.10.287.1080">
    <property type="entry name" value="MazG-like"/>
    <property type="match status" value="2"/>
</dbReference>
<dbReference type="PANTHER" id="PTHR30522:SF0">
    <property type="entry name" value="NUCLEOSIDE TRIPHOSPHATE PYROPHOSPHOHYDROLASE"/>
    <property type="match status" value="1"/>
</dbReference>
<dbReference type="InterPro" id="IPR000878">
    <property type="entry name" value="4pyrrol_Mease"/>
</dbReference>
<evidence type="ECO:0000313" key="3">
    <source>
        <dbReference type="EMBL" id="MDN4495375.1"/>
    </source>
</evidence>
<dbReference type="SUPFAM" id="SSF53790">
    <property type="entry name" value="Tetrapyrrole methylase"/>
    <property type="match status" value="1"/>
</dbReference>
<dbReference type="InterPro" id="IPR048011">
    <property type="entry name" value="NTP-PPase_MazG-like_C"/>
</dbReference>
<dbReference type="InterPro" id="IPR014777">
    <property type="entry name" value="4pyrrole_Mease_sub1"/>
</dbReference>
<feature type="domain" description="NTP pyrophosphohydrolase MazG-like" evidence="2">
    <location>
        <begin position="254"/>
        <end position="327"/>
    </location>
</feature>
<dbReference type="InterPro" id="IPR011551">
    <property type="entry name" value="NTP_PyrPHydrolase_MazG"/>
</dbReference>
<dbReference type="CDD" id="cd11528">
    <property type="entry name" value="NTP-PPase_MazG_Nterm"/>
    <property type="match status" value="1"/>
</dbReference>
<sequence>MHKLTVIGLGAAELSQLQMGVYKKLKSARKIYVRTMDHPVIRELQEEGIVFESFDAVYEKHSTFQPVYEEITTKLVEAAVLEPVMYAVPGHPLVAEQTVQLLINEEKEGKIDLKIEGGQSFLDPIFGALKIDPIEGFQLLDGTSFSIHDVNMHGHVLIAQVYDAFSASEVKLSLMEKYRDDYPVTIVTAAGSSLERLTTVPLYELDQSVDINNLTTIYVPPVQSDLDALRDWTTFRRIIATLRGPNGCPWDQKQTHESLKKYLLEEAHEFLAAIDAEDDFGMVEELGDVLLQVFLHAQIGEDNGYFNLEEVLASISEKMIRRHPHVFGDVSVQDADEVVVNWDAIKQQEKGEQTGSLLKEEYRATSSLLTSFNYQKKAASVGFDWPNAEGAWEKFSEEWNEFKEEVSKGTSATRLDEFGDVLFTLVNIARFYKISPEEAMIHANEKFARRFQFVESKVKDSGLAFSEFTLEQLDAFWNEAKVLEKRENE</sequence>
<dbReference type="EC" id="3.6.1.9" evidence="3"/>
<accession>A0ABT8GVD7</accession>
<dbReference type="Proteomes" id="UP001172743">
    <property type="component" value="Unassembled WGS sequence"/>
</dbReference>
<dbReference type="RefSeq" id="WP_301139689.1">
    <property type="nucleotide sequence ID" value="NZ_JAUHTQ010000020.1"/>
</dbReference>